<reference evidence="4 6" key="2">
    <citation type="submission" date="2018-12" db="EMBL/GenBank/DDBJ databases">
        <authorList>
            <consortium name="Pathogen Informatics"/>
        </authorList>
    </citation>
    <scope>NUCLEOTIDE SEQUENCE [LARGE SCALE GENOMIC DNA]</scope>
    <source>
        <strain evidence="4 6">NCTC11976</strain>
    </source>
</reference>
<gene>
    <name evidence="4" type="primary">arnC</name>
    <name evidence="3" type="ORF">Lche_2752</name>
    <name evidence="4" type="ORF">NCTC11976_00848</name>
</gene>
<evidence type="ECO:0000313" key="4">
    <source>
        <dbReference type="EMBL" id="VEB34451.1"/>
    </source>
</evidence>
<evidence type="ECO:0000256" key="1">
    <source>
        <dbReference type="SAM" id="Phobius"/>
    </source>
</evidence>
<feature type="transmembrane region" description="Helical" evidence="1">
    <location>
        <begin position="261"/>
        <end position="285"/>
    </location>
</feature>
<organism evidence="3 5">
    <name type="scientific">Legionella cherrii</name>
    <dbReference type="NCBI Taxonomy" id="28084"/>
    <lineage>
        <taxon>Bacteria</taxon>
        <taxon>Pseudomonadati</taxon>
        <taxon>Pseudomonadota</taxon>
        <taxon>Gammaproteobacteria</taxon>
        <taxon>Legionellales</taxon>
        <taxon>Legionellaceae</taxon>
        <taxon>Legionella</taxon>
    </lineage>
</organism>
<dbReference type="InterPro" id="IPR001173">
    <property type="entry name" value="Glyco_trans_2-like"/>
</dbReference>
<dbReference type="EMBL" id="LR134173">
    <property type="protein sequence ID" value="VEB34451.1"/>
    <property type="molecule type" value="Genomic_DNA"/>
</dbReference>
<name>A0A0W0SAU2_9GAMM</name>
<dbReference type="PANTHER" id="PTHR48090:SF6">
    <property type="entry name" value="SLR5056 PROTEIN"/>
    <property type="match status" value="1"/>
</dbReference>
<dbReference type="AlphaFoldDB" id="A0A0W0SAU2"/>
<feature type="domain" description="Glycosyltransferase 2-like" evidence="2">
    <location>
        <begin position="17"/>
        <end position="135"/>
    </location>
</feature>
<dbReference type="Proteomes" id="UP000054921">
    <property type="component" value="Unassembled WGS sequence"/>
</dbReference>
<accession>A0A0W0SAU2</accession>
<dbReference type="OrthoDB" id="9766299at2"/>
<dbReference type="Gene3D" id="3.90.550.10">
    <property type="entry name" value="Spore Coat Polysaccharide Biosynthesis Protein SpsA, Chain A"/>
    <property type="match status" value="1"/>
</dbReference>
<dbReference type="Pfam" id="PF00535">
    <property type="entry name" value="Glycos_transf_2"/>
    <property type="match status" value="1"/>
</dbReference>
<evidence type="ECO:0000313" key="3">
    <source>
        <dbReference type="EMBL" id="KTC80732.1"/>
    </source>
</evidence>
<dbReference type="Proteomes" id="UP000277577">
    <property type="component" value="Chromosome"/>
</dbReference>
<dbReference type="CDD" id="cd04179">
    <property type="entry name" value="DPM_DPG-synthase_like"/>
    <property type="match status" value="1"/>
</dbReference>
<evidence type="ECO:0000313" key="5">
    <source>
        <dbReference type="Proteomes" id="UP000054921"/>
    </source>
</evidence>
<evidence type="ECO:0000313" key="6">
    <source>
        <dbReference type="Proteomes" id="UP000277577"/>
    </source>
</evidence>
<dbReference type="RefSeq" id="WP_028382486.1">
    <property type="nucleotide sequence ID" value="NZ_CAAAIT010000005.1"/>
</dbReference>
<feature type="transmembrane region" description="Helical" evidence="1">
    <location>
        <begin position="237"/>
        <end position="255"/>
    </location>
</feature>
<evidence type="ECO:0000259" key="2">
    <source>
        <dbReference type="Pfam" id="PF00535"/>
    </source>
</evidence>
<reference evidence="3 5" key="1">
    <citation type="submission" date="2015-11" db="EMBL/GenBank/DDBJ databases">
        <title>Genomic analysis of 38 Legionella species identifies large and diverse effector repertoires.</title>
        <authorList>
            <person name="Burstein D."/>
            <person name="Amaro F."/>
            <person name="Zusman T."/>
            <person name="Lifshitz Z."/>
            <person name="Cohen O."/>
            <person name="Gilbert J.A."/>
            <person name="Pupko T."/>
            <person name="Shuman H.A."/>
            <person name="Segal G."/>
        </authorList>
    </citation>
    <scope>NUCLEOTIDE SEQUENCE [LARGE SCALE GENOMIC DNA]</scope>
    <source>
        <strain evidence="3 5">ORW</strain>
    </source>
</reference>
<dbReference type="SUPFAM" id="SSF53448">
    <property type="entry name" value="Nucleotide-diphospho-sugar transferases"/>
    <property type="match status" value="1"/>
</dbReference>
<keyword evidence="6" id="KW-1185">Reference proteome</keyword>
<dbReference type="STRING" id="28084.Lche_2752"/>
<protein>
    <submittedName>
        <fullName evidence="3">Glycosyltransferase, group 2 family protein (Glycan biosynthesis)</fullName>
        <ecNumber evidence="4">2.7.8.30</ecNumber>
    </submittedName>
</protein>
<proteinExistence type="predicted"/>
<keyword evidence="1" id="KW-0472">Membrane</keyword>
<dbReference type="InterPro" id="IPR029044">
    <property type="entry name" value="Nucleotide-diphossugar_trans"/>
</dbReference>
<keyword evidence="3" id="KW-0808">Transferase</keyword>
<dbReference type="PANTHER" id="PTHR48090">
    <property type="entry name" value="UNDECAPRENYL-PHOSPHATE 4-DEOXY-4-FORMAMIDO-L-ARABINOSE TRANSFERASE-RELATED"/>
    <property type="match status" value="1"/>
</dbReference>
<dbReference type="EMBL" id="LNXW01000013">
    <property type="protein sequence ID" value="KTC80732.1"/>
    <property type="molecule type" value="Genomic_DNA"/>
</dbReference>
<keyword evidence="1" id="KW-1133">Transmembrane helix</keyword>
<keyword evidence="1" id="KW-0812">Transmembrane</keyword>
<dbReference type="InterPro" id="IPR050256">
    <property type="entry name" value="Glycosyltransferase_2"/>
</dbReference>
<dbReference type="PATRIC" id="fig|28084.5.peg.2981"/>
<dbReference type="GO" id="GO:0016740">
    <property type="term" value="F:transferase activity"/>
    <property type="evidence" value="ECO:0007669"/>
    <property type="project" value="UniProtKB-KW"/>
</dbReference>
<dbReference type="EC" id="2.7.8.30" evidence="4"/>
<sequence>MTDIKPKEGYEWEKLLTIIIPAYNEEEGIKATLESLRTNLPYVNIIVVDDHSSDATLHQALQAPNVRVVTHSYNIGYGGALKTGMALADTEYVAWFDADGEHRIEDLIGMANKIHTEGLLAVIGQRPSGTSSRIRTLGKFLIRMIVRTMKVNAGHDLNCGLRVFRREVICRYLFVLPDGYSASLTSLMIFLERDYPMAFYPIKVNSRIGTSKVKLRDGFNTMALVIRITTLFAPLKIFLRAGVIIFLLGVFYSLYKAFQLGVGFPVAGAISILGGILLMAVGLLADQISQLRLIQLSSITNMPFRPIKSDKQTNG</sequence>